<accession>A0ABU3B7L0</accession>
<dbReference type="RefSeq" id="WP_311658573.1">
    <property type="nucleotide sequence ID" value="NZ_JAVRHY010000006.1"/>
</dbReference>
<organism evidence="3 4">
    <name type="scientific">Spectribacter acetivorans</name>
    <dbReference type="NCBI Taxonomy" id="3075603"/>
    <lineage>
        <taxon>Bacteria</taxon>
        <taxon>Pseudomonadati</taxon>
        <taxon>Pseudomonadota</taxon>
        <taxon>Gammaproteobacteria</taxon>
        <taxon>Salinisphaerales</taxon>
        <taxon>Salinisphaeraceae</taxon>
        <taxon>Spectribacter</taxon>
    </lineage>
</organism>
<feature type="region of interest" description="Disordered" evidence="1">
    <location>
        <begin position="181"/>
        <end position="205"/>
    </location>
</feature>
<proteinExistence type="predicted"/>
<dbReference type="InterPro" id="IPR024402">
    <property type="entry name" value="DUF2726"/>
</dbReference>
<evidence type="ECO:0000256" key="1">
    <source>
        <dbReference type="SAM" id="MobiDB-lite"/>
    </source>
</evidence>
<dbReference type="Pfam" id="PF10881">
    <property type="entry name" value="DUF2726"/>
    <property type="match status" value="1"/>
</dbReference>
<dbReference type="EMBL" id="JAVRHY010000006">
    <property type="protein sequence ID" value="MDT0618458.1"/>
    <property type="molecule type" value="Genomic_DNA"/>
</dbReference>
<dbReference type="Proteomes" id="UP001259982">
    <property type="component" value="Unassembled WGS sequence"/>
</dbReference>
<evidence type="ECO:0000259" key="2">
    <source>
        <dbReference type="Pfam" id="PF10881"/>
    </source>
</evidence>
<gene>
    <name evidence="3" type="ORF">RM531_08210</name>
</gene>
<evidence type="ECO:0000313" key="3">
    <source>
        <dbReference type="EMBL" id="MDT0618458.1"/>
    </source>
</evidence>
<evidence type="ECO:0000313" key="4">
    <source>
        <dbReference type="Proteomes" id="UP001259982"/>
    </source>
</evidence>
<reference evidence="3 4" key="1">
    <citation type="submission" date="2023-09" db="EMBL/GenBank/DDBJ databases">
        <authorList>
            <person name="Rey-Velasco X."/>
        </authorList>
    </citation>
    <scope>NUCLEOTIDE SEQUENCE [LARGE SCALE GENOMIC DNA]</scope>
    <source>
        <strain evidence="3 4">P385</strain>
    </source>
</reference>
<comment type="caution">
    <text evidence="3">The sequence shown here is derived from an EMBL/GenBank/DDBJ whole genome shotgun (WGS) entry which is preliminary data.</text>
</comment>
<name>A0ABU3B7L0_9GAMM</name>
<keyword evidence="4" id="KW-1185">Reference proteome</keyword>
<feature type="domain" description="DUF2726" evidence="2">
    <location>
        <begin position="50"/>
        <end position="171"/>
    </location>
</feature>
<sequence length="205" mass="22632">MFETTLPSGLLTLLIPLVLVAALAGLARLATILLRSSGGSPLPAYRLTDSLLSKAEQSFFRVLTQAIGGAALVFAQVRLEDVIKLQRGLTPKARGQARGRIQQKHLDFVLCHPITFRPLGAIELDDKSHKRDRQKKRDHDKNFVAEAVGLPLIRIRAQRAYSVQDLRDQLLPIINAREPVETEPVDDTQALPATNLSSQNPHKSL</sequence>
<protein>
    <submittedName>
        <fullName evidence="3">DUF2726 domain-containing protein</fullName>
    </submittedName>
</protein>
<feature type="compositionally biased region" description="Polar residues" evidence="1">
    <location>
        <begin position="191"/>
        <end position="205"/>
    </location>
</feature>